<reference evidence="5 6" key="1">
    <citation type="journal article" date="2023" name="Hortic Res">
        <title>Pangenome of water caltrop reveals structural variations and asymmetric subgenome divergence after allopolyploidization.</title>
        <authorList>
            <person name="Zhang X."/>
            <person name="Chen Y."/>
            <person name="Wang L."/>
            <person name="Yuan Y."/>
            <person name="Fang M."/>
            <person name="Shi L."/>
            <person name="Lu R."/>
            <person name="Comes H.P."/>
            <person name="Ma Y."/>
            <person name="Chen Y."/>
            <person name="Huang G."/>
            <person name="Zhou Y."/>
            <person name="Zheng Z."/>
            <person name="Qiu Y."/>
        </authorList>
    </citation>
    <scope>NUCLEOTIDE SEQUENCE [LARGE SCALE GENOMIC DNA]</scope>
    <source>
        <strain evidence="5">F231</strain>
    </source>
</reference>
<evidence type="ECO:0000256" key="2">
    <source>
        <dbReference type="ARBA" id="ARBA00022737"/>
    </source>
</evidence>
<dbReference type="GO" id="GO:0007165">
    <property type="term" value="P:signal transduction"/>
    <property type="evidence" value="ECO:0007669"/>
    <property type="project" value="InterPro"/>
</dbReference>
<sequence>MELEASKAGYEVYLSFRGIDIRQGFADILYEHMDRAGIRVFRDEDELAIGDKMDKILLAINNSHICVPIFSKTFAQSNWCLDEVRKMVELRRDVVPIFYDVTPDDVALKTPVYKGFMAEHESVYGKDQVNDWGAALGAIAKLKGRDLGNTSYTKFCKMFSQELLLRLKPRRRYELDHLVGINDQLESALKLLDIGAGGVRYLIIHGMGGIGKTTLAKIIFDKLSTSFDCCSFLENLQESLSRDSVDYLQKQLGDSLDPKSATAFTLSRNIKDRFYSKKVLIVLDDVVTCEQIEKLVRKSWFASGSRIIITARNINVLSVSEDLSEDSVKYLEMRMLEDDEALSLFNTYAFRNESPPVVFKDLSREAVSTAGGLPLTVKIIASLLRVRGKNPTIWIDLIRRLRKIPPKEVKDRLRISYDALEPDQQQIFLDIACFFNGTEKPNPCYMWEACDFYPIYGLEVLASMSLVKITDKNVIWMHDQLRDLGRDMVREESVMYPLKRSRLWLREEAFKVLMAKEGKEAVEALSLHERLLSTLTEKHFISFQNIRFLEMAGANIEGDFDGLLVKLIWFSWHLCPSSFNICSFYLENLVILDLSYSLIDECWGGWRWIQMLHNLKVLDLRSCHNLINTPYLSKNGTLERLILSGCSKLETVDGSIGRLRCLVHLDLRDCHSLTGLPEELGSLEALEELYVSGDSGKFSLPAAIGDLRSLLSLILEDLEITDIPDTIGRLVKLKYLSILGCHGMDTLPESIGDMTSLVNLDLSWTKLSGLPDSIGRLVKLKELCLRGCSEIANLPETLGNLTSLVNLDLSHAEILLSLPDSIGGLQELLKINLSECFNLGKLPQSIRSMKKLEELDASFCYFLDEVPEEIAELSSLIKLRLAGSRIRRVPSKLSQLPLLEELDLEGCNQLEELSQVPSTLTLLCVKSSSLQKMPDLSKLSNLVSLSVPINNYPGSPELYERKKVEGIEHLTKLKKLGLRLPSISNLPFELSCLTQLEALFIFIQPPESSSEDPVPEHSGVDIQLPCLSNLKKLSDIRFSCLLLEDGLESLGIQDLEMLDNVWMGKCSRKLIEVCLVKTLRFLTIAGCKSLKTLPDLSHLRSLVHFKVQFCDELTDIPGLEGLESLSYIGIQSCGSLERLRGMAKLRKLSSITIVQCRRMRCIENFNMLFVEELIIDGCESFENLEELKERCRFGMFEGLRYENYG</sequence>
<accession>A0AAN7QSS4</accession>
<dbReference type="SUPFAM" id="SSF52058">
    <property type="entry name" value="L domain-like"/>
    <property type="match status" value="2"/>
</dbReference>
<dbReference type="Pfam" id="PF23598">
    <property type="entry name" value="LRR_14"/>
    <property type="match status" value="1"/>
</dbReference>
<keyword evidence="6" id="KW-1185">Reference proteome</keyword>
<evidence type="ECO:0000313" key="6">
    <source>
        <dbReference type="Proteomes" id="UP001346149"/>
    </source>
</evidence>
<proteinExistence type="predicted"/>
<dbReference type="Gene3D" id="1.10.8.430">
    <property type="entry name" value="Helical domain of apoptotic protease-activating factors"/>
    <property type="match status" value="1"/>
</dbReference>
<dbReference type="Proteomes" id="UP001346149">
    <property type="component" value="Unassembled WGS sequence"/>
</dbReference>
<comment type="caution">
    <text evidence="5">The sequence shown here is derived from an EMBL/GenBank/DDBJ whole genome shotgun (WGS) entry which is preliminary data.</text>
</comment>
<dbReference type="Gene3D" id="3.80.10.10">
    <property type="entry name" value="Ribonuclease Inhibitor"/>
    <property type="match status" value="3"/>
</dbReference>
<dbReference type="InterPro" id="IPR032675">
    <property type="entry name" value="LRR_dom_sf"/>
</dbReference>
<dbReference type="InterPro" id="IPR042197">
    <property type="entry name" value="Apaf_helical"/>
</dbReference>
<dbReference type="GO" id="GO:0051707">
    <property type="term" value="P:response to other organism"/>
    <property type="evidence" value="ECO:0007669"/>
    <property type="project" value="UniProtKB-ARBA"/>
</dbReference>
<dbReference type="SMART" id="SM00255">
    <property type="entry name" value="TIR"/>
    <property type="match status" value="1"/>
</dbReference>
<evidence type="ECO:0000313" key="5">
    <source>
        <dbReference type="EMBL" id="KAK4774618.1"/>
    </source>
</evidence>
<dbReference type="InterPro" id="IPR003591">
    <property type="entry name" value="Leu-rich_rpt_typical-subtyp"/>
</dbReference>
<dbReference type="SUPFAM" id="SSF52047">
    <property type="entry name" value="RNI-like"/>
    <property type="match status" value="1"/>
</dbReference>
<dbReference type="InterPro" id="IPR027417">
    <property type="entry name" value="P-loop_NTPase"/>
</dbReference>
<keyword evidence="2" id="KW-0677">Repeat</keyword>
<dbReference type="Pfam" id="PF23282">
    <property type="entry name" value="WHD_ROQ1"/>
    <property type="match status" value="1"/>
</dbReference>
<dbReference type="InterPro" id="IPR035897">
    <property type="entry name" value="Toll_tir_struct_dom_sf"/>
</dbReference>
<dbReference type="SUPFAM" id="SSF52540">
    <property type="entry name" value="P-loop containing nucleoside triphosphate hydrolases"/>
    <property type="match status" value="1"/>
</dbReference>
<dbReference type="PANTHER" id="PTHR11017:SF570">
    <property type="entry name" value="DISEASE RESISTANCE PROTEIN (TIR-NBS CLASS)-RELATED"/>
    <property type="match status" value="1"/>
</dbReference>
<dbReference type="Gene3D" id="3.40.50.300">
    <property type="entry name" value="P-loop containing nucleotide triphosphate hydrolases"/>
    <property type="match status" value="1"/>
</dbReference>
<keyword evidence="3" id="KW-0611">Plant defense</keyword>
<evidence type="ECO:0000259" key="4">
    <source>
        <dbReference type="PROSITE" id="PS50104"/>
    </source>
</evidence>
<dbReference type="PANTHER" id="PTHR11017">
    <property type="entry name" value="LEUCINE-RICH REPEAT-CONTAINING PROTEIN"/>
    <property type="match status" value="1"/>
</dbReference>
<dbReference type="InterPro" id="IPR002182">
    <property type="entry name" value="NB-ARC"/>
</dbReference>
<dbReference type="InterPro" id="IPR058192">
    <property type="entry name" value="WHD_ROQ1-like"/>
</dbReference>
<protein>
    <recommendedName>
        <fullName evidence="4">TIR domain-containing protein</fullName>
    </recommendedName>
</protein>
<dbReference type="EMBL" id="JAXQNO010000019">
    <property type="protein sequence ID" value="KAK4774618.1"/>
    <property type="molecule type" value="Genomic_DNA"/>
</dbReference>
<dbReference type="Gene3D" id="3.40.50.10140">
    <property type="entry name" value="Toll/interleukin-1 receptor homology (TIR) domain"/>
    <property type="match status" value="1"/>
</dbReference>
<dbReference type="PRINTS" id="PR00364">
    <property type="entry name" value="DISEASERSIST"/>
</dbReference>
<dbReference type="SUPFAM" id="SSF52200">
    <property type="entry name" value="Toll/Interleukin receptor TIR domain"/>
    <property type="match status" value="1"/>
</dbReference>
<dbReference type="Pfam" id="PF01582">
    <property type="entry name" value="TIR"/>
    <property type="match status" value="1"/>
</dbReference>
<dbReference type="InterPro" id="IPR044974">
    <property type="entry name" value="Disease_R_plants"/>
</dbReference>
<evidence type="ECO:0000256" key="3">
    <source>
        <dbReference type="ARBA" id="ARBA00022821"/>
    </source>
</evidence>
<dbReference type="AlphaFoldDB" id="A0AAN7QSS4"/>
<dbReference type="PROSITE" id="PS50104">
    <property type="entry name" value="TIR"/>
    <property type="match status" value="1"/>
</dbReference>
<dbReference type="Pfam" id="PF00931">
    <property type="entry name" value="NB-ARC"/>
    <property type="match status" value="1"/>
</dbReference>
<evidence type="ECO:0000256" key="1">
    <source>
        <dbReference type="ARBA" id="ARBA00022614"/>
    </source>
</evidence>
<keyword evidence="1" id="KW-0433">Leucine-rich repeat</keyword>
<dbReference type="GO" id="GO:0043531">
    <property type="term" value="F:ADP binding"/>
    <property type="evidence" value="ECO:0007669"/>
    <property type="project" value="InterPro"/>
</dbReference>
<dbReference type="GO" id="GO:0006952">
    <property type="term" value="P:defense response"/>
    <property type="evidence" value="ECO:0007669"/>
    <property type="project" value="UniProtKB-KW"/>
</dbReference>
<dbReference type="InterPro" id="IPR000157">
    <property type="entry name" value="TIR_dom"/>
</dbReference>
<gene>
    <name evidence="5" type="ORF">SAY86_009553</name>
</gene>
<dbReference type="InterPro" id="IPR055414">
    <property type="entry name" value="LRR_R13L4/SHOC2-like"/>
</dbReference>
<feature type="domain" description="TIR" evidence="4">
    <location>
        <begin position="8"/>
        <end position="175"/>
    </location>
</feature>
<dbReference type="SMART" id="SM00369">
    <property type="entry name" value="LRR_TYP"/>
    <property type="match status" value="6"/>
</dbReference>
<name>A0AAN7QSS4_TRANT</name>
<organism evidence="5 6">
    <name type="scientific">Trapa natans</name>
    <name type="common">Water chestnut</name>
    <dbReference type="NCBI Taxonomy" id="22666"/>
    <lineage>
        <taxon>Eukaryota</taxon>
        <taxon>Viridiplantae</taxon>
        <taxon>Streptophyta</taxon>
        <taxon>Embryophyta</taxon>
        <taxon>Tracheophyta</taxon>
        <taxon>Spermatophyta</taxon>
        <taxon>Magnoliopsida</taxon>
        <taxon>eudicotyledons</taxon>
        <taxon>Gunneridae</taxon>
        <taxon>Pentapetalae</taxon>
        <taxon>rosids</taxon>
        <taxon>malvids</taxon>
        <taxon>Myrtales</taxon>
        <taxon>Lythraceae</taxon>
        <taxon>Trapa</taxon>
    </lineage>
</organism>